<organism evidence="4 5">
    <name type="scientific">Plakobranchus ocellatus</name>
    <dbReference type="NCBI Taxonomy" id="259542"/>
    <lineage>
        <taxon>Eukaryota</taxon>
        <taxon>Metazoa</taxon>
        <taxon>Spiralia</taxon>
        <taxon>Lophotrochozoa</taxon>
        <taxon>Mollusca</taxon>
        <taxon>Gastropoda</taxon>
        <taxon>Heterobranchia</taxon>
        <taxon>Euthyneura</taxon>
        <taxon>Panpulmonata</taxon>
        <taxon>Sacoglossa</taxon>
        <taxon>Placobranchoidea</taxon>
        <taxon>Plakobranchidae</taxon>
        <taxon>Plakobranchus</taxon>
    </lineage>
</organism>
<evidence type="ECO:0000313" key="5">
    <source>
        <dbReference type="Proteomes" id="UP000735302"/>
    </source>
</evidence>
<dbReference type="AlphaFoldDB" id="A0AAV4BQB4"/>
<dbReference type="Pfam" id="PF01112">
    <property type="entry name" value="Asparaginase_2"/>
    <property type="match status" value="1"/>
</dbReference>
<dbReference type="SUPFAM" id="SSF56235">
    <property type="entry name" value="N-terminal nucleophile aminohydrolases (Ntn hydrolases)"/>
    <property type="match status" value="1"/>
</dbReference>
<gene>
    <name evidence="4" type="ORF">PoB_004747300</name>
</gene>
<comment type="similarity">
    <text evidence="1">Belongs to the Ntn-hydrolase family.</text>
</comment>
<sequence>MVRGSSWKARETNPIPTEINLVTEKAVVKFETYKKYSTAVEKVMSLCDCDTVGADAIDGNDNLATATSIGGISAKLPGRVGDSCIIADQAAKQALDFMSQRVGGTAGMIDISTAEVTGTARVAHHCTTTNMTGQQSAMDT</sequence>
<dbReference type="GO" id="GO:0016787">
    <property type="term" value="F:hydrolase activity"/>
    <property type="evidence" value="ECO:0007669"/>
    <property type="project" value="InterPro"/>
</dbReference>
<dbReference type="InterPro" id="IPR000246">
    <property type="entry name" value="Peptidase_T2"/>
</dbReference>
<evidence type="ECO:0000313" key="4">
    <source>
        <dbReference type="EMBL" id="GFO20968.1"/>
    </source>
</evidence>
<keyword evidence="5" id="KW-1185">Reference proteome</keyword>
<evidence type="ECO:0000256" key="1">
    <source>
        <dbReference type="ARBA" id="ARBA00010872"/>
    </source>
</evidence>
<feature type="site" description="Cleavage; by autolysis" evidence="3">
    <location>
        <begin position="50"/>
        <end position="51"/>
    </location>
</feature>
<protein>
    <submittedName>
        <fullName evidence="4">Isoaspartyl peptidase/l-asparaginase</fullName>
    </submittedName>
</protein>
<evidence type="ECO:0000256" key="3">
    <source>
        <dbReference type="PIRSR" id="PIRSR600246-3"/>
    </source>
</evidence>
<proteinExistence type="inferred from homology"/>
<accession>A0AAV4BQB4</accession>
<dbReference type="EMBL" id="BLXT01005227">
    <property type="protein sequence ID" value="GFO20968.1"/>
    <property type="molecule type" value="Genomic_DNA"/>
</dbReference>
<name>A0AAV4BQB4_9GAST</name>
<dbReference type="PANTHER" id="PTHR10188">
    <property type="entry name" value="L-ASPARAGINASE"/>
    <property type="match status" value="1"/>
</dbReference>
<comment type="caution">
    <text evidence="4">The sequence shown here is derived from an EMBL/GenBank/DDBJ whole genome shotgun (WGS) entry which is preliminary data.</text>
</comment>
<dbReference type="Proteomes" id="UP000735302">
    <property type="component" value="Unassembled WGS sequence"/>
</dbReference>
<feature type="active site" description="Nucleophile" evidence="2">
    <location>
        <position position="51"/>
    </location>
</feature>
<dbReference type="GO" id="GO:0033345">
    <property type="term" value="P:L-asparagine catabolic process via L-aspartate"/>
    <property type="evidence" value="ECO:0007669"/>
    <property type="project" value="TreeGrafter"/>
</dbReference>
<reference evidence="4 5" key="1">
    <citation type="journal article" date="2021" name="Elife">
        <title>Chloroplast acquisition without the gene transfer in kleptoplastic sea slugs, Plakobranchus ocellatus.</title>
        <authorList>
            <person name="Maeda T."/>
            <person name="Takahashi S."/>
            <person name="Yoshida T."/>
            <person name="Shimamura S."/>
            <person name="Takaki Y."/>
            <person name="Nagai Y."/>
            <person name="Toyoda A."/>
            <person name="Suzuki Y."/>
            <person name="Arimoto A."/>
            <person name="Ishii H."/>
            <person name="Satoh N."/>
            <person name="Nishiyama T."/>
            <person name="Hasebe M."/>
            <person name="Maruyama T."/>
            <person name="Minagawa J."/>
            <person name="Obokata J."/>
            <person name="Shigenobu S."/>
        </authorList>
    </citation>
    <scope>NUCLEOTIDE SEQUENCE [LARGE SCALE GENOMIC DNA]</scope>
</reference>
<dbReference type="InterPro" id="IPR029055">
    <property type="entry name" value="Ntn_hydrolases_N"/>
</dbReference>
<dbReference type="GO" id="GO:0005737">
    <property type="term" value="C:cytoplasm"/>
    <property type="evidence" value="ECO:0007669"/>
    <property type="project" value="TreeGrafter"/>
</dbReference>
<dbReference type="Gene3D" id="3.60.20.30">
    <property type="entry name" value="(Glycosyl)asparaginase"/>
    <property type="match status" value="1"/>
</dbReference>
<dbReference type="PANTHER" id="PTHR10188:SF43">
    <property type="entry name" value="ASPARAGINASE (EUROFUNG)"/>
    <property type="match status" value="1"/>
</dbReference>
<evidence type="ECO:0000256" key="2">
    <source>
        <dbReference type="PIRSR" id="PIRSR600246-1"/>
    </source>
</evidence>